<evidence type="ECO:0000256" key="10">
    <source>
        <dbReference type="SAM" id="MobiDB-lite"/>
    </source>
</evidence>
<comment type="subcellular location">
    <subcellularLocation>
        <location evidence="1 9">Endoplasmic reticulum membrane</location>
        <topology evidence="1 9">Multi-pass membrane protein</topology>
    </subcellularLocation>
</comment>
<dbReference type="GeneID" id="68118442"/>
<evidence type="ECO:0000256" key="8">
    <source>
        <dbReference type="ARBA" id="ARBA00045608"/>
    </source>
</evidence>
<dbReference type="PANTHER" id="PTHR13085:SF0">
    <property type="entry name" value="SIGNAL PEPTIDASE COMPLEX SUBUNIT 2"/>
    <property type="match status" value="1"/>
</dbReference>
<keyword evidence="12" id="KW-1185">Reference proteome</keyword>
<keyword evidence="7 9" id="KW-0472">Membrane</keyword>
<evidence type="ECO:0000256" key="4">
    <source>
        <dbReference type="ARBA" id="ARBA00022692"/>
    </source>
</evidence>
<evidence type="ECO:0000256" key="2">
    <source>
        <dbReference type="ARBA" id="ARBA00007324"/>
    </source>
</evidence>
<feature type="transmembrane region" description="Helical" evidence="9">
    <location>
        <begin position="124"/>
        <end position="146"/>
    </location>
</feature>
<keyword evidence="5 9" id="KW-0256">Endoplasmic reticulum</keyword>
<accession>A0A6A5BYC8</accession>
<dbReference type="AlphaFoldDB" id="A0A6A5BYC8"/>
<reference evidence="11 12" key="1">
    <citation type="journal article" date="2019" name="Sci. Rep.">
        <title>Nanopore sequencing improves the draft genome of the human pathogenic amoeba Naegleria fowleri.</title>
        <authorList>
            <person name="Liechti N."/>
            <person name="Schurch N."/>
            <person name="Bruggmann R."/>
            <person name="Wittwer M."/>
        </authorList>
    </citation>
    <scope>NUCLEOTIDE SEQUENCE [LARGE SCALE GENOMIC DNA]</scope>
    <source>
        <strain evidence="11 12">ATCC 30894</strain>
    </source>
</reference>
<protein>
    <recommendedName>
        <fullName evidence="3 9">Signal peptidase complex subunit 2</fullName>
    </recommendedName>
</protein>
<dbReference type="RefSeq" id="XP_044567010.1">
    <property type="nucleotide sequence ID" value="XM_044701612.1"/>
</dbReference>
<comment type="similarity">
    <text evidence="2 9">Belongs to the SPCS2 family.</text>
</comment>
<comment type="caution">
    <text evidence="11">The sequence shown here is derived from an EMBL/GenBank/DDBJ whole genome shotgun (WGS) entry which is preliminary data.</text>
</comment>
<feature type="region of interest" description="Disordered" evidence="10">
    <location>
        <begin position="1"/>
        <end position="60"/>
    </location>
</feature>
<dbReference type="EMBL" id="VFQX01000009">
    <property type="protein sequence ID" value="KAF0982297.1"/>
    <property type="molecule type" value="Genomic_DNA"/>
</dbReference>
<comment type="function">
    <text evidence="8 9">Component of the signal peptidase complex (SPC) which catalyzes the cleavage of N-terminal signal sequences from nascent proteins as they are translocated into the lumen of the endoplasmic reticulum. Enhances the enzymatic activity of SPC and facilitates the interactions between different components of the translocation site.</text>
</comment>
<dbReference type="OrthoDB" id="29558at2759"/>
<evidence type="ECO:0000256" key="5">
    <source>
        <dbReference type="ARBA" id="ARBA00022824"/>
    </source>
</evidence>
<dbReference type="VEuPathDB" id="AmoebaDB:NfTy_020610"/>
<sequence>MQQRVSPSTRGSLHPSMMMDEESMVVSSSSSSAIPPTTTTQHSTSSTASLSNNTEENTSSKNKPIINVYDLYSVKYMLDSFVRSVLIEEKSFKEDHTLSNFKLITGFLACGGAIMAYFTKTPLYALLLCIAYVSVILILALNSYFFEKGTFALAYSLQYGFIRVESDIYDEDEEEAEKRNCPKYQIIVHFPSPSSLTSKYKSSNCTVSHSWYLNDLFDENGNFDKREVRRAVLDLIKKKGQ</sequence>
<evidence type="ECO:0000256" key="3">
    <source>
        <dbReference type="ARBA" id="ARBA00017057"/>
    </source>
</evidence>
<keyword evidence="4 9" id="KW-0812">Transmembrane</keyword>
<evidence type="ECO:0000256" key="6">
    <source>
        <dbReference type="ARBA" id="ARBA00022989"/>
    </source>
</evidence>
<dbReference type="InterPro" id="IPR009582">
    <property type="entry name" value="Spc2/SPCS2"/>
</dbReference>
<keyword evidence="6 9" id="KW-1133">Transmembrane helix</keyword>
<feature type="transmembrane region" description="Helical" evidence="9">
    <location>
        <begin position="100"/>
        <end position="118"/>
    </location>
</feature>
<evidence type="ECO:0000256" key="7">
    <source>
        <dbReference type="ARBA" id="ARBA00023136"/>
    </source>
</evidence>
<evidence type="ECO:0000313" key="11">
    <source>
        <dbReference type="EMBL" id="KAF0982297.1"/>
    </source>
</evidence>
<dbReference type="GO" id="GO:0008233">
    <property type="term" value="F:peptidase activity"/>
    <property type="evidence" value="ECO:0007669"/>
    <property type="project" value="UniProtKB-UniRule"/>
</dbReference>
<feature type="compositionally biased region" description="Low complexity" evidence="10">
    <location>
        <begin position="24"/>
        <end position="60"/>
    </location>
</feature>
<dbReference type="Proteomes" id="UP000444721">
    <property type="component" value="Unassembled WGS sequence"/>
</dbReference>
<evidence type="ECO:0000313" key="12">
    <source>
        <dbReference type="Proteomes" id="UP000444721"/>
    </source>
</evidence>
<organism evidence="11 12">
    <name type="scientific">Naegleria fowleri</name>
    <name type="common">Brain eating amoeba</name>
    <dbReference type="NCBI Taxonomy" id="5763"/>
    <lineage>
        <taxon>Eukaryota</taxon>
        <taxon>Discoba</taxon>
        <taxon>Heterolobosea</taxon>
        <taxon>Tetramitia</taxon>
        <taxon>Eutetramitia</taxon>
        <taxon>Vahlkampfiidae</taxon>
        <taxon>Naegleria</taxon>
    </lineage>
</organism>
<evidence type="ECO:0000256" key="1">
    <source>
        <dbReference type="ARBA" id="ARBA00004477"/>
    </source>
</evidence>
<dbReference type="Pfam" id="PF06703">
    <property type="entry name" value="SPC25"/>
    <property type="match status" value="1"/>
</dbReference>
<dbReference type="OMA" id="NCPKYQI"/>
<dbReference type="VEuPathDB" id="AmoebaDB:NF0085660"/>
<gene>
    <name evidence="11" type="ORF">FDP41_011227</name>
</gene>
<dbReference type="GO" id="GO:0006465">
    <property type="term" value="P:signal peptide processing"/>
    <property type="evidence" value="ECO:0007669"/>
    <property type="project" value="UniProtKB-UniRule"/>
</dbReference>
<evidence type="ECO:0000256" key="9">
    <source>
        <dbReference type="RuleBase" id="RU368033"/>
    </source>
</evidence>
<dbReference type="GO" id="GO:0045047">
    <property type="term" value="P:protein targeting to ER"/>
    <property type="evidence" value="ECO:0007669"/>
    <property type="project" value="TreeGrafter"/>
</dbReference>
<proteinExistence type="inferred from homology"/>
<dbReference type="GO" id="GO:0005787">
    <property type="term" value="C:signal peptidase complex"/>
    <property type="evidence" value="ECO:0007669"/>
    <property type="project" value="UniProtKB-UniRule"/>
</dbReference>
<name>A0A6A5BYC8_NAEFO</name>
<dbReference type="VEuPathDB" id="AmoebaDB:FDP41_011227"/>
<feature type="compositionally biased region" description="Polar residues" evidence="10">
    <location>
        <begin position="1"/>
        <end position="11"/>
    </location>
</feature>
<dbReference type="PANTHER" id="PTHR13085">
    <property type="entry name" value="MICROSOMAL SIGNAL PEPTIDASE 25 KDA SUBUNIT"/>
    <property type="match status" value="1"/>
</dbReference>